<keyword evidence="1 6" id="KW-0489">Methyltransferase</keyword>
<keyword evidence="3" id="KW-0949">S-adenosyl-L-methionine</keyword>
<dbReference type="EC" id="2.1.1.17" evidence="6"/>
<dbReference type="EC" id="2.1.1.71" evidence="6"/>
<gene>
    <name evidence="6" type="ORF">QO014_001852</name>
</gene>
<keyword evidence="2 6" id="KW-0808">Transferase</keyword>
<evidence type="ECO:0000256" key="2">
    <source>
        <dbReference type="ARBA" id="ARBA00022679"/>
    </source>
</evidence>
<dbReference type="GO" id="GO:0004608">
    <property type="term" value="F:phosphatidylethanolamine N-methyltransferase activity"/>
    <property type="evidence" value="ECO:0007669"/>
    <property type="project" value="UniProtKB-EC"/>
</dbReference>
<dbReference type="PANTHER" id="PTHR11727:SF14">
    <property type="entry name" value="BLL8166 PROTEIN"/>
    <property type="match status" value="1"/>
</dbReference>
<dbReference type="SMART" id="SM00650">
    <property type="entry name" value="rADc"/>
    <property type="match status" value="1"/>
</dbReference>
<dbReference type="RefSeq" id="WP_266348386.1">
    <property type="nucleotide sequence ID" value="NZ_JAPKNG010000002.1"/>
</dbReference>
<dbReference type="GO" id="GO:0032259">
    <property type="term" value="P:methylation"/>
    <property type="evidence" value="ECO:0007669"/>
    <property type="project" value="UniProtKB-KW"/>
</dbReference>
<keyword evidence="7" id="KW-1185">Reference proteome</keyword>
<feature type="domain" description="Ribosomal RNA adenine methylase transferase N-terminal" evidence="5">
    <location>
        <begin position="41"/>
        <end position="179"/>
    </location>
</feature>
<evidence type="ECO:0000256" key="1">
    <source>
        <dbReference type="ARBA" id="ARBA00022603"/>
    </source>
</evidence>
<keyword evidence="4" id="KW-0694">RNA-binding</keyword>
<dbReference type="Gene3D" id="3.40.50.150">
    <property type="entry name" value="Vaccinia Virus protein VP39"/>
    <property type="match status" value="1"/>
</dbReference>
<name>A0ABU0H572_9HYPH</name>
<proteinExistence type="predicted"/>
<dbReference type="SUPFAM" id="SSF53335">
    <property type="entry name" value="S-adenosyl-L-methionine-dependent methyltransferases"/>
    <property type="match status" value="1"/>
</dbReference>
<organism evidence="6 7">
    <name type="scientific">Kaistia dalseonensis</name>
    <dbReference type="NCBI Taxonomy" id="410840"/>
    <lineage>
        <taxon>Bacteria</taxon>
        <taxon>Pseudomonadati</taxon>
        <taxon>Pseudomonadota</taxon>
        <taxon>Alphaproteobacteria</taxon>
        <taxon>Hyphomicrobiales</taxon>
        <taxon>Kaistiaceae</taxon>
        <taxon>Kaistia</taxon>
    </lineage>
</organism>
<dbReference type="InterPro" id="IPR001737">
    <property type="entry name" value="KsgA/Erm"/>
</dbReference>
<dbReference type="PANTHER" id="PTHR11727">
    <property type="entry name" value="DIMETHYLADENOSINE TRANSFERASE"/>
    <property type="match status" value="1"/>
</dbReference>
<reference evidence="6 7" key="1">
    <citation type="submission" date="2023-07" db="EMBL/GenBank/DDBJ databases">
        <title>Genomic Encyclopedia of Type Strains, Phase IV (KMG-IV): sequencing the most valuable type-strain genomes for metagenomic binning, comparative biology and taxonomic classification.</title>
        <authorList>
            <person name="Goeker M."/>
        </authorList>
    </citation>
    <scope>NUCLEOTIDE SEQUENCE [LARGE SCALE GENOMIC DNA]</scope>
    <source>
        <strain evidence="6 7">B6-8</strain>
    </source>
</reference>
<dbReference type="EMBL" id="JAUSVO010000002">
    <property type="protein sequence ID" value="MDQ0437467.1"/>
    <property type="molecule type" value="Genomic_DNA"/>
</dbReference>
<evidence type="ECO:0000313" key="7">
    <source>
        <dbReference type="Proteomes" id="UP001241603"/>
    </source>
</evidence>
<dbReference type="InterPro" id="IPR020598">
    <property type="entry name" value="rRNA_Ade_methylase_Trfase_N"/>
</dbReference>
<dbReference type="Proteomes" id="UP001241603">
    <property type="component" value="Unassembled WGS sequence"/>
</dbReference>
<evidence type="ECO:0000256" key="3">
    <source>
        <dbReference type="ARBA" id="ARBA00022691"/>
    </source>
</evidence>
<sequence length="199" mass="21925">MASVSKQALKTGSFADQVRFLRNWAAKPLTTGAVSPSGRALTKLMASFVDPTDDRPVIELGPGTGVVTEALLERGVAPKRIFSIEYNPDFCKLLEDRFKGVRIVQGDAYTLNATLKGIVEGDVNAVISSLPLFTRPPETRRALIVEALARMPVGRPFIQFSYALVPPVPAEAGRFTVEHTHWVIRNLPPARVWLYRRVA</sequence>
<evidence type="ECO:0000256" key="4">
    <source>
        <dbReference type="ARBA" id="ARBA00022884"/>
    </source>
</evidence>
<dbReference type="CDD" id="cd02440">
    <property type="entry name" value="AdoMet_MTases"/>
    <property type="match status" value="1"/>
</dbReference>
<evidence type="ECO:0000313" key="6">
    <source>
        <dbReference type="EMBL" id="MDQ0437467.1"/>
    </source>
</evidence>
<dbReference type="GO" id="GO:0000773">
    <property type="term" value="F:phosphatidyl-N-methylethanolamine N-methyltransferase activity"/>
    <property type="evidence" value="ECO:0007669"/>
    <property type="project" value="UniProtKB-EC"/>
</dbReference>
<protein>
    <submittedName>
        <fullName evidence="6">Phosphatidylethanolamine/phosphatidyl-N-methylethanolamine N-methyltransferase</fullName>
        <ecNumber evidence="6">2.1.1.17</ecNumber>
        <ecNumber evidence="6">2.1.1.71</ecNumber>
    </submittedName>
</protein>
<evidence type="ECO:0000259" key="5">
    <source>
        <dbReference type="SMART" id="SM00650"/>
    </source>
</evidence>
<dbReference type="Pfam" id="PF00398">
    <property type="entry name" value="RrnaAD"/>
    <property type="match status" value="1"/>
</dbReference>
<dbReference type="InterPro" id="IPR029063">
    <property type="entry name" value="SAM-dependent_MTases_sf"/>
</dbReference>
<comment type="caution">
    <text evidence="6">The sequence shown here is derived from an EMBL/GenBank/DDBJ whole genome shotgun (WGS) entry which is preliminary data.</text>
</comment>
<accession>A0ABU0H572</accession>